<feature type="compositionally biased region" description="Low complexity" evidence="1">
    <location>
        <begin position="1397"/>
        <end position="1415"/>
    </location>
</feature>
<feature type="compositionally biased region" description="Basic and acidic residues" evidence="1">
    <location>
        <begin position="1500"/>
        <end position="1525"/>
    </location>
</feature>
<feature type="compositionally biased region" description="Acidic residues" evidence="1">
    <location>
        <begin position="1886"/>
        <end position="1902"/>
    </location>
</feature>
<feature type="compositionally biased region" description="Polar residues" evidence="1">
    <location>
        <begin position="2035"/>
        <end position="2044"/>
    </location>
</feature>
<gene>
    <name evidence="2" type="ORF">CHIRRI_LOCUS8798</name>
</gene>
<feature type="compositionally biased region" description="Low complexity" evidence="1">
    <location>
        <begin position="1264"/>
        <end position="1285"/>
    </location>
</feature>
<feature type="region of interest" description="Disordered" evidence="1">
    <location>
        <begin position="1639"/>
        <end position="1688"/>
    </location>
</feature>
<feature type="compositionally biased region" description="Acidic residues" evidence="1">
    <location>
        <begin position="1356"/>
        <end position="1375"/>
    </location>
</feature>
<proteinExistence type="predicted"/>
<dbReference type="Proteomes" id="UP001153620">
    <property type="component" value="Chromosome 2"/>
</dbReference>
<feature type="compositionally biased region" description="Polar residues" evidence="1">
    <location>
        <begin position="1425"/>
        <end position="1451"/>
    </location>
</feature>
<feature type="compositionally biased region" description="Polar residues" evidence="1">
    <location>
        <begin position="269"/>
        <end position="278"/>
    </location>
</feature>
<evidence type="ECO:0000313" key="3">
    <source>
        <dbReference type="Proteomes" id="UP001153620"/>
    </source>
</evidence>
<feature type="compositionally biased region" description="Low complexity" evidence="1">
    <location>
        <begin position="452"/>
        <end position="464"/>
    </location>
</feature>
<feature type="compositionally biased region" description="Polar residues" evidence="1">
    <location>
        <begin position="637"/>
        <end position="652"/>
    </location>
</feature>
<feature type="region of interest" description="Disordered" evidence="1">
    <location>
        <begin position="445"/>
        <end position="464"/>
    </location>
</feature>
<feature type="region of interest" description="Disordered" evidence="1">
    <location>
        <begin position="1812"/>
        <end position="1834"/>
    </location>
</feature>
<dbReference type="OrthoDB" id="7743577at2759"/>
<sequence length="2274" mass="255621">MKEDHESCSTGSSLSGIYKNFFKSQTQPVCMFYFSHPFGISTPSSTNNADVKKKQKKGSKYTTTTYLVTEIQKNHSDGSQDEADAKKSVGLNDKDLLPWPKNFLLPPLIQLIEKKHGKKLPDIDAILRQVRKQAWNTPKSHHSHSFWSRGSSISSDDFSSLTSPELFIEKPFYTKKAKLKKKLKGVQNKVEKMSMNEKSNGSTGSGHGKSPTLLKRRYSVPEIIMRKYSLAQQKTYEESTSIYLTTAPTTEAITKRNGQSNNHNKKPIQPQTPSSHTASPIKYFIPLSPQQSSNVVSSPTLSSCSFGGSGGFFHNTTEISMRKQTLLRRMWTREFQHTKYSGSWSPPLRKSTHHNTQSRLKKFNTLPEFLSSSCEKCRELGVLSRDNFEDDSCENKEDKSQQTDLGYDVSEKLEKQQQTLSSASSSASTIIQSSDIVGIEANTTTKSNSVGSQTTSIKNSSSSSITDANGNNIIICMTTLQQEQQISLDSQTEDMLQVEIDTNNNTSNNHDVTTTVVETNKNGDKYLKKQFSTQLEDEGYHPQEDLSNINYRRLREDKLNDTEIDQYISQMLIDNLNNVIKTVNENLQANGEHNLVKIDYNHHPSSGGVDDENVFINSNNKLRNQHEIAIQMRNAKNGDNSKNRNSNDSMSPTTYAAVEHDICGNTDVNSPKLALEQFQNNLNRRHYFATSYVDSKSISEHSNTSTDLSDQLEITAVINTGTSYPLPNRPDSILVPRVIGPKTESMEVNPSSSSAQDDDELDGMPDSDDEDLISDVDSLDDVVTIRAKKLNELAHQQHRKAQALFRQTHLKGQAFFVPIVDTDQPIDEHIVVADTMPEKLKEKLVLRQRRRDMKKQSEMKIKQWKMQRFIERKMEHLNVVNDYLADLSTTGGAFKIIGMQSRQLPIETAVYKRAPSSQSGGGSGWVPKQRTAPPQITTQHSNESMSEKSSKSKKLKNDIGMLESYKIDARGNMQIQAPKKEKEKPPKPKIKRTSYTSISDGKRSSKGKLKTPSESIQRKSVPSSKRMSSNIPTSSASSVEAIDARRRQIMKDVQQMSIYKNDLTPDPDSGPSRKMWKTEIQEGDKHIEILEIVECVDGNTLAQQAPENNNFNHLFTSSPSINSQNHHKFYHVPSSSSSIPHSMFVNKTFSVKTSGFDDTGSKHYASRIPVPVYRPIRHYRQPFINYEPRDTSPSNNFSSSTDAEESLTSAGSSVNQHASKVDRMIANLLMEALKSPDDIGMDYIQSPKVRRMKRRSQSPGGGADSSSTGYYTGDSSSRRSASNSAGKYQHRFEVIPEEKSSFSVDSSNDDFIEDEEEENTRNEKINNINNDWKSKKNLQNNDIKTRNITPQRQSESEDEEIEEDKENADGNEEENEKCKSNRIPQPIKSPSRAFITPSNHVNSNNSNNLKVPSSSIKSVKLSPAKSPSRSIKSNKSTIGADSSLSINASPSNKKDMTLMDVKIPTKTIADIKDASETKSFVMFTDENGNEDDNENDVTDGYERNLRGNESSLDQHKSEDHVEHGHKNSVHQFINHNKNSSTPPLSSNSNNDASISNSNNHFHYHLYQYQTNHCCFNLLDHSKSSSTVTTATSTGTYENYCQSQFADKSCPLGITDISLSLNTPQSKDSEALKSINFNNFTKFNNENPTNPNSSGSEYPSMVNDMQNKLNYPSAGDNTPISSCNDTSRSQTADEKIIQIELSNENAQKPQTDQDNDTCSCTKKYLPYRINEKNVWQVYETSDCKYIQSKVEIDEVFQPPPTMSSDSTTLASENCNLLHSRSNFSNQIVCHAINHEMNHSDNALHKMNETDSVNINSNNNNKNNITQTSQKSFNTGTSDNIYTPTFNIKPVNIDTCQCNINDKYESKNNNIKYDEEDEAENASKANNEEDDAEDEDVDDDDDESVIISNQSISTLTRETFAGRETGKLLNRPKATNNISRDQVKPVEKEIEKEIIQNGMKSSSTNAFKTSSKPIRLPSPNPKQQQTSPPKRNNSYEDNSNESSASTDSQCESPKHIPKISSKQNSKESTPKRKSKTLMKQENNSVAGTHPDLAPDVEMKISFPKPKGSSQSASIGPSEVSITETQKSDNEVFYYKNNQLLPPPQMNQGDDQMHYEHTQHHMLHQYEPSRQQMQYQYEQSHMKHPHYYNHRRSLSLARIDSGMSNGMVKPKSYNLPNLHVPRPTARNAFKQVRTTTISASKTVIPNRRSLSLDVGNENRRLSYDSRSQVSPVTPSEMLSVVGSEIKKTLKPKVKTMSERDLTKRHLNCFTRNNGPMF</sequence>
<feature type="compositionally biased region" description="Low complexity" evidence="1">
    <location>
        <begin position="1639"/>
        <end position="1651"/>
    </location>
</feature>
<feature type="compositionally biased region" description="Acidic residues" evidence="1">
    <location>
        <begin position="1307"/>
        <end position="1318"/>
    </location>
</feature>
<feature type="compositionally biased region" description="Polar residues" evidence="1">
    <location>
        <begin position="252"/>
        <end position="262"/>
    </location>
</feature>
<feature type="region of interest" description="Disordered" evidence="1">
    <location>
        <begin position="1484"/>
        <end position="1553"/>
    </location>
</feature>
<feature type="compositionally biased region" description="Polar residues" evidence="1">
    <location>
        <begin position="1652"/>
        <end position="1688"/>
    </location>
</feature>
<feature type="region of interest" description="Disordered" evidence="1">
    <location>
        <begin position="1185"/>
        <end position="1216"/>
    </location>
</feature>
<organism evidence="2 3">
    <name type="scientific">Chironomus riparius</name>
    <dbReference type="NCBI Taxonomy" id="315576"/>
    <lineage>
        <taxon>Eukaryota</taxon>
        <taxon>Metazoa</taxon>
        <taxon>Ecdysozoa</taxon>
        <taxon>Arthropoda</taxon>
        <taxon>Hexapoda</taxon>
        <taxon>Insecta</taxon>
        <taxon>Pterygota</taxon>
        <taxon>Neoptera</taxon>
        <taxon>Endopterygota</taxon>
        <taxon>Diptera</taxon>
        <taxon>Nematocera</taxon>
        <taxon>Chironomoidea</taxon>
        <taxon>Chironomidae</taxon>
        <taxon>Chironominae</taxon>
        <taxon>Chironomus</taxon>
    </lineage>
</organism>
<feature type="region of interest" description="Disordered" evidence="1">
    <location>
        <begin position="633"/>
        <end position="652"/>
    </location>
</feature>
<feature type="compositionally biased region" description="Acidic residues" evidence="1">
    <location>
        <begin position="756"/>
        <end position="773"/>
    </location>
</feature>
<feature type="compositionally biased region" description="Polar residues" evidence="1">
    <location>
        <begin position="1012"/>
        <end position="1038"/>
    </location>
</feature>
<feature type="region of interest" description="Disordered" evidence="1">
    <location>
        <begin position="1246"/>
        <end position="1452"/>
    </location>
</feature>
<evidence type="ECO:0000313" key="2">
    <source>
        <dbReference type="EMBL" id="CAG9805932.1"/>
    </source>
</evidence>
<feature type="region of interest" description="Disordered" evidence="1">
    <location>
        <begin position="1924"/>
        <end position="1943"/>
    </location>
</feature>
<feature type="compositionally biased region" description="Polar residues" evidence="1">
    <location>
        <begin position="2065"/>
        <end position="2080"/>
    </location>
</feature>
<reference evidence="2" key="1">
    <citation type="submission" date="2022-01" db="EMBL/GenBank/DDBJ databases">
        <authorList>
            <person name="King R."/>
        </authorList>
    </citation>
    <scope>NUCLEOTIDE SEQUENCE</scope>
</reference>
<feature type="compositionally biased region" description="Polar residues" evidence="1">
    <location>
        <begin position="1956"/>
        <end position="1970"/>
    </location>
</feature>
<feature type="compositionally biased region" description="Polar residues" evidence="1">
    <location>
        <begin position="1979"/>
        <end position="1989"/>
    </location>
</feature>
<feature type="region of interest" description="Disordered" evidence="1">
    <location>
        <begin position="912"/>
        <end position="1041"/>
    </location>
</feature>
<feature type="compositionally biased region" description="Basic and acidic residues" evidence="1">
    <location>
        <begin position="1290"/>
        <end position="1300"/>
    </location>
</feature>
<feature type="compositionally biased region" description="Polar residues" evidence="1">
    <location>
        <begin position="746"/>
        <end position="755"/>
    </location>
</feature>
<feature type="compositionally biased region" description="Low complexity" evidence="1">
    <location>
        <begin position="1812"/>
        <end position="1829"/>
    </location>
</feature>
<accession>A0A9N9RVW8</accession>
<feature type="compositionally biased region" description="Polar residues" evidence="1">
    <location>
        <begin position="1191"/>
        <end position="1216"/>
    </location>
</feature>
<feature type="compositionally biased region" description="Polar residues" evidence="1">
    <location>
        <begin position="1337"/>
        <end position="1353"/>
    </location>
</feature>
<feature type="region of interest" description="Disordered" evidence="1">
    <location>
        <begin position="252"/>
        <end position="280"/>
    </location>
</feature>
<feature type="region of interest" description="Disordered" evidence="1">
    <location>
        <begin position="193"/>
        <end position="214"/>
    </location>
</feature>
<reference evidence="2" key="2">
    <citation type="submission" date="2022-10" db="EMBL/GenBank/DDBJ databases">
        <authorList>
            <consortium name="ENA_rothamsted_submissions"/>
            <consortium name="culmorum"/>
            <person name="King R."/>
        </authorList>
    </citation>
    <scope>NUCLEOTIDE SEQUENCE</scope>
</reference>
<feature type="compositionally biased region" description="Acidic residues" evidence="1">
    <location>
        <begin position="1487"/>
        <end position="1499"/>
    </location>
</feature>
<feature type="region of interest" description="Disordered" evidence="1">
    <location>
        <begin position="742"/>
        <end position="773"/>
    </location>
</feature>
<evidence type="ECO:0000256" key="1">
    <source>
        <dbReference type="SAM" id="MobiDB-lite"/>
    </source>
</evidence>
<feature type="compositionally biased region" description="Low complexity" evidence="1">
    <location>
        <begin position="1993"/>
        <end position="2003"/>
    </location>
</feature>
<feature type="region of interest" description="Disordered" evidence="1">
    <location>
        <begin position="1952"/>
        <end position="2080"/>
    </location>
</feature>
<name>A0A9N9RVW8_9DIPT</name>
<feature type="compositionally biased region" description="Low complexity" evidence="1">
    <location>
        <begin position="1536"/>
        <end position="1553"/>
    </location>
</feature>
<feature type="region of interest" description="Disordered" evidence="1">
    <location>
        <begin position="1867"/>
        <end position="1908"/>
    </location>
</feature>
<protein>
    <submittedName>
        <fullName evidence="2">Uncharacterized protein</fullName>
    </submittedName>
</protein>
<keyword evidence="3" id="KW-1185">Reference proteome</keyword>
<dbReference type="EMBL" id="OU895878">
    <property type="protein sequence ID" value="CAG9805932.1"/>
    <property type="molecule type" value="Genomic_DNA"/>
</dbReference>